<accession>A0ABR4AE85</accession>
<organism evidence="2 3">
    <name type="scientific">Stereocaulon virgatum</name>
    <dbReference type="NCBI Taxonomy" id="373712"/>
    <lineage>
        <taxon>Eukaryota</taxon>
        <taxon>Fungi</taxon>
        <taxon>Dikarya</taxon>
        <taxon>Ascomycota</taxon>
        <taxon>Pezizomycotina</taxon>
        <taxon>Lecanoromycetes</taxon>
        <taxon>OSLEUM clade</taxon>
        <taxon>Lecanoromycetidae</taxon>
        <taxon>Lecanorales</taxon>
        <taxon>Lecanorineae</taxon>
        <taxon>Stereocaulaceae</taxon>
        <taxon>Stereocaulon</taxon>
    </lineage>
</organism>
<keyword evidence="1" id="KW-0704">Schiff base</keyword>
<reference evidence="2 3" key="1">
    <citation type="submission" date="2024-09" db="EMBL/GenBank/DDBJ databases">
        <title>Rethinking Asexuality: The Enigmatic Case of Functional Sexual Genes in Lepraria (Stereocaulaceae).</title>
        <authorList>
            <person name="Doellman M."/>
            <person name="Sun Y."/>
            <person name="Barcenas-Pena A."/>
            <person name="Lumbsch H.T."/>
            <person name="Grewe F."/>
        </authorList>
    </citation>
    <scope>NUCLEOTIDE SEQUENCE [LARGE SCALE GENOMIC DNA]</scope>
    <source>
        <strain evidence="2 3">Mercado 3170</strain>
    </source>
</reference>
<dbReference type="PANTHER" id="PTHR10683">
    <property type="entry name" value="TRANSALDOLASE"/>
    <property type="match status" value="1"/>
</dbReference>
<dbReference type="Gene3D" id="3.20.20.70">
    <property type="entry name" value="Aldolase class I"/>
    <property type="match status" value="1"/>
</dbReference>
<gene>
    <name evidence="2" type="ORF">N7G274_003300</name>
</gene>
<dbReference type="EMBL" id="JBEFKJ010000010">
    <property type="protein sequence ID" value="KAL2043781.1"/>
    <property type="molecule type" value="Genomic_DNA"/>
</dbReference>
<evidence type="ECO:0000313" key="2">
    <source>
        <dbReference type="EMBL" id="KAL2043781.1"/>
    </source>
</evidence>
<dbReference type="InterPro" id="IPR001585">
    <property type="entry name" value="TAL/FSA"/>
</dbReference>
<comment type="caution">
    <text evidence="2">The sequence shown here is derived from an EMBL/GenBank/DDBJ whole genome shotgun (WGS) entry which is preliminary data.</text>
</comment>
<name>A0ABR4AE85_9LECA</name>
<evidence type="ECO:0000313" key="3">
    <source>
        <dbReference type="Proteomes" id="UP001590950"/>
    </source>
</evidence>
<evidence type="ECO:0008006" key="4">
    <source>
        <dbReference type="Google" id="ProtNLM"/>
    </source>
</evidence>
<dbReference type="PANTHER" id="PTHR10683:SF34">
    <property type="entry name" value="TRANSALDOLASE"/>
    <property type="match status" value="1"/>
</dbReference>
<sequence length="338" mass="37103">MGSYPDTVNLLEYLRSRSSVDCDCLDTQVATTLGPFVDCTSNQADAYLELLTPKRTSLLKKSAALAREILSDFTGVSYEELAVEISMVNLSLAVAPLITGVIHVMSNPLLDATPAIVDNAKRIVSLCSRLEPGFDTSRLCIKIVSTWEGLQACHQLSSIGINTLATTLFTMEQAVLAAEAGCVYVSPFVHELKAFFDETYQDEGPILGHCLQIQQYYERYSYRTRVKAAGLLTADEAMRLAGVTSLTLAPALVHTLSKSEDSKKEVEALSLFKQGSESQGQASERLSLIDDEIKFRTAFAKSEGGKGQLKTMQAIDIFRQYQIKAESLMRDEDVARSE</sequence>
<proteinExistence type="predicted"/>
<keyword evidence="3" id="KW-1185">Reference proteome</keyword>
<protein>
    <recommendedName>
        <fullName evidence="4">Transaldolase</fullName>
    </recommendedName>
</protein>
<dbReference type="InterPro" id="IPR013785">
    <property type="entry name" value="Aldolase_TIM"/>
</dbReference>
<dbReference type="Pfam" id="PF00923">
    <property type="entry name" value="TAL_FSA"/>
    <property type="match status" value="1"/>
</dbReference>
<dbReference type="Proteomes" id="UP001590950">
    <property type="component" value="Unassembled WGS sequence"/>
</dbReference>
<dbReference type="SUPFAM" id="SSF51569">
    <property type="entry name" value="Aldolase"/>
    <property type="match status" value="1"/>
</dbReference>
<evidence type="ECO:0000256" key="1">
    <source>
        <dbReference type="ARBA" id="ARBA00023270"/>
    </source>
</evidence>